<name>A0AAJ0CXK5_9HYPO</name>
<reference evidence="1" key="1">
    <citation type="submission" date="2023-06" db="EMBL/GenBank/DDBJ databases">
        <title>Conoideocrella luteorostrata (Hypocreales: Clavicipitaceae), a potential biocontrol fungus for elongate hemlock scale in United States Christmas tree production areas.</title>
        <authorList>
            <person name="Barrett H."/>
            <person name="Lovett B."/>
            <person name="Macias A.M."/>
            <person name="Stajich J.E."/>
            <person name="Kasson M.T."/>
        </authorList>
    </citation>
    <scope>NUCLEOTIDE SEQUENCE</scope>
    <source>
        <strain evidence="1">ARSEF 14590</strain>
    </source>
</reference>
<comment type="caution">
    <text evidence="1">The sequence shown here is derived from an EMBL/GenBank/DDBJ whole genome shotgun (WGS) entry which is preliminary data.</text>
</comment>
<proteinExistence type="predicted"/>
<dbReference type="Proteomes" id="UP001251528">
    <property type="component" value="Unassembled WGS sequence"/>
</dbReference>
<accession>A0AAJ0CXK5</accession>
<evidence type="ECO:0000313" key="2">
    <source>
        <dbReference type="Proteomes" id="UP001251528"/>
    </source>
</evidence>
<evidence type="ECO:0000313" key="1">
    <source>
        <dbReference type="EMBL" id="KAK2612731.1"/>
    </source>
</evidence>
<dbReference type="EMBL" id="JASWJB010000012">
    <property type="protein sequence ID" value="KAK2612731.1"/>
    <property type="molecule type" value="Genomic_DNA"/>
</dbReference>
<protein>
    <submittedName>
        <fullName evidence="1">Uncharacterized protein</fullName>
    </submittedName>
</protein>
<gene>
    <name evidence="1" type="ORF">QQS21_001182</name>
</gene>
<organism evidence="1 2">
    <name type="scientific">Conoideocrella luteorostrata</name>
    <dbReference type="NCBI Taxonomy" id="1105319"/>
    <lineage>
        <taxon>Eukaryota</taxon>
        <taxon>Fungi</taxon>
        <taxon>Dikarya</taxon>
        <taxon>Ascomycota</taxon>
        <taxon>Pezizomycotina</taxon>
        <taxon>Sordariomycetes</taxon>
        <taxon>Hypocreomycetidae</taxon>
        <taxon>Hypocreales</taxon>
        <taxon>Clavicipitaceae</taxon>
        <taxon>Conoideocrella</taxon>
    </lineage>
</organism>
<sequence length="215" mass="23684">MGLSSSPSPQLKSRVEEILGPVNDKRIELLLSAVERTLVKQQEATKTHSFQIVSLQNQILKLENSKIHEIDDKDSLLEELIRTRTEIAYLKGKLAGLTVEFYSTGQGTSTNRVRQLTTELVSAWNDSPLVDLSVQTCRTDTGVVEVPDAVKDGTADTKLTTEKLADRILSEQRPLLIKGLQDFVAQHTSSSEPAPVNELGQPQILDTTNGQCGLY</sequence>
<dbReference type="AlphaFoldDB" id="A0AAJ0CXK5"/>
<keyword evidence="2" id="KW-1185">Reference proteome</keyword>